<dbReference type="AlphaFoldDB" id="A0A6A6VMJ5"/>
<feature type="region of interest" description="Disordered" evidence="1">
    <location>
        <begin position="1"/>
        <end position="66"/>
    </location>
</feature>
<feature type="compositionally biased region" description="Polar residues" evidence="1">
    <location>
        <begin position="54"/>
        <end position="66"/>
    </location>
</feature>
<name>A0A6A6VMJ5_9PLEO</name>
<feature type="compositionally biased region" description="Basic residues" evidence="1">
    <location>
        <begin position="12"/>
        <end position="21"/>
    </location>
</feature>
<keyword evidence="3" id="KW-1185">Reference proteome</keyword>
<evidence type="ECO:0000313" key="2">
    <source>
        <dbReference type="EMBL" id="KAF2750441.1"/>
    </source>
</evidence>
<organism evidence="2 3">
    <name type="scientific">Sporormia fimetaria CBS 119925</name>
    <dbReference type="NCBI Taxonomy" id="1340428"/>
    <lineage>
        <taxon>Eukaryota</taxon>
        <taxon>Fungi</taxon>
        <taxon>Dikarya</taxon>
        <taxon>Ascomycota</taxon>
        <taxon>Pezizomycotina</taxon>
        <taxon>Dothideomycetes</taxon>
        <taxon>Pleosporomycetidae</taxon>
        <taxon>Pleosporales</taxon>
        <taxon>Sporormiaceae</taxon>
        <taxon>Sporormia</taxon>
    </lineage>
</organism>
<sequence>MCQHDFQAKSMLQKKRAKKRRSNESDRSEEKSFFGQANKEGKREETPPKMTLSKARQTLSRSVQRW</sequence>
<dbReference type="Proteomes" id="UP000799440">
    <property type="component" value="Unassembled WGS sequence"/>
</dbReference>
<accession>A0A6A6VMJ5</accession>
<evidence type="ECO:0000313" key="3">
    <source>
        <dbReference type="Proteomes" id="UP000799440"/>
    </source>
</evidence>
<dbReference type="EMBL" id="MU006564">
    <property type="protein sequence ID" value="KAF2750441.1"/>
    <property type="molecule type" value="Genomic_DNA"/>
</dbReference>
<reference evidence="2" key="1">
    <citation type="journal article" date="2020" name="Stud. Mycol.">
        <title>101 Dothideomycetes genomes: a test case for predicting lifestyles and emergence of pathogens.</title>
        <authorList>
            <person name="Haridas S."/>
            <person name="Albert R."/>
            <person name="Binder M."/>
            <person name="Bloem J."/>
            <person name="Labutti K."/>
            <person name="Salamov A."/>
            <person name="Andreopoulos B."/>
            <person name="Baker S."/>
            <person name="Barry K."/>
            <person name="Bills G."/>
            <person name="Bluhm B."/>
            <person name="Cannon C."/>
            <person name="Castanera R."/>
            <person name="Culley D."/>
            <person name="Daum C."/>
            <person name="Ezra D."/>
            <person name="Gonzalez J."/>
            <person name="Henrissat B."/>
            <person name="Kuo A."/>
            <person name="Liang C."/>
            <person name="Lipzen A."/>
            <person name="Lutzoni F."/>
            <person name="Magnuson J."/>
            <person name="Mondo S."/>
            <person name="Nolan M."/>
            <person name="Ohm R."/>
            <person name="Pangilinan J."/>
            <person name="Park H.-J."/>
            <person name="Ramirez L."/>
            <person name="Alfaro M."/>
            <person name="Sun H."/>
            <person name="Tritt A."/>
            <person name="Yoshinaga Y."/>
            <person name="Zwiers L.-H."/>
            <person name="Turgeon B."/>
            <person name="Goodwin S."/>
            <person name="Spatafora J."/>
            <person name="Crous P."/>
            <person name="Grigoriev I."/>
        </authorList>
    </citation>
    <scope>NUCLEOTIDE SEQUENCE</scope>
    <source>
        <strain evidence="2">CBS 119925</strain>
    </source>
</reference>
<gene>
    <name evidence="2" type="ORF">M011DRAFT_465192</name>
</gene>
<feature type="compositionally biased region" description="Basic and acidic residues" evidence="1">
    <location>
        <begin position="22"/>
        <end position="32"/>
    </location>
</feature>
<protein>
    <submittedName>
        <fullName evidence="2">Uncharacterized protein</fullName>
    </submittedName>
</protein>
<evidence type="ECO:0000256" key="1">
    <source>
        <dbReference type="SAM" id="MobiDB-lite"/>
    </source>
</evidence>
<proteinExistence type="predicted"/>